<evidence type="ECO:0000256" key="2">
    <source>
        <dbReference type="ARBA" id="ARBA00023015"/>
    </source>
</evidence>
<reference evidence="5" key="1">
    <citation type="submission" date="2024-05" db="EMBL/GenBank/DDBJ databases">
        <title>Genome Sequences of Four Agar- Degrading Marine Bacteria.</title>
        <authorList>
            <person name="Phillips E.K."/>
            <person name="Shaffer J.C."/>
            <person name="Henson M.W."/>
            <person name="Temperton B."/>
            <person name="Thrash C.J."/>
            <person name="Martin M.O."/>
        </authorList>
    </citation>
    <scope>NUCLEOTIDE SEQUENCE</scope>
    <source>
        <strain evidence="5">EKP203</strain>
    </source>
</reference>
<proteinExistence type="inferred from homology"/>
<keyword evidence="3" id="KW-0804">Transcription</keyword>
<evidence type="ECO:0000259" key="4">
    <source>
        <dbReference type="Pfam" id="PF03466"/>
    </source>
</evidence>
<dbReference type="InterPro" id="IPR005119">
    <property type="entry name" value="LysR_subst-bd"/>
</dbReference>
<dbReference type="Gene3D" id="3.40.190.290">
    <property type="match status" value="1"/>
</dbReference>
<evidence type="ECO:0000256" key="3">
    <source>
        <dbReference type="ARBA" id="ARBA00023163"/>
    </source>
</evidence>
<feature type="domain" description="LysR substrate-binding" evidence="4">
    <location>
        <begin position="15"/>
        <end position="198"/>
    </location>
</feature>
<keyword evidence="6" id="KW-1185">Reference proteome</keyword>
<dbReference type="PANTHER" id="PTHR30126:SF91">
    <property type="entry name" value="LYSR FAMILY TRANSCRIPTIONAL REGULATOR"/>
    <property type="match status" value="1"/>
</dbReference>
<evidence type="ECO:0000313" key="5">
    <source>
        <dbReference type="EMBL" id="MDN2483603.1"/>
    </source>
</evidence>
<sequence length="223" mass="25064">MDKVALSLSYSGLEEVTIAYPSYFPHRLLSDIRLQLAEDFPNLRVNLVVRSRDDIRAGMESGEFQFGFVNAQNLKAIHSMDSTLIGGIEFIPFVSKDSPLTKCAPDDTLNQLKLSRQFVLRSFVEEGIEAKMITSARYEEVDQLAMAIKLVQQGAGWAWLPKVLTESDYVTDGLVPLEIAELKEGWKFQIVLLSPHTKPITQIKTSILAVVSKYAETFTKLHK</sequence>
<accession>A0ABT7Y6H0</accession>
<dbReference type="CDD" id="cd05466">
    <property type="entry name" value="PBP2_LTTR_substrate"/>
    <property type="match status" value="1"/>
</dbReference>
<gene>
    <name evidence="5" type="ORF">QWJ08_19845</name>
</gene>
<dbReference type="SUPFAM" id="SSF53850">
    <property type="entry name" value="Periplasmic binding protein-like II"/>
    <property type="match status" value="1"/>
</dbReference>
<protein>
    <submittedName>
        <fullName evidence="5">Substrate-binding domain-containing protein</fullName>
    </submittedName>
</protein>
<dbReference type="PANTHER" id="PTHR30126">
    <property type="entry name" value="HTH-TYPE TRANSCRIPTIONAL REGULATOR"/>
    <property type="match status" value="1"/>
</dbReference>
<dbReference type="EMBL" id="JAUEOZ010000002">
    <property type="protein sequence ID" value="MDN2483603.1"/>
    <property type="molecule type" value="Genomic_DNA"/>
</dbReference>
<dbReference type="Proteomes" id="UP001169719">
    <property type="component" value="Unassembled WGS sequence"/>
</dbReference>
<dbReference type="RefSeq" id="WP_289963678.1">
    <property type="nucleotide sequence ID" value="NZ_JAUEOZ010000002.1"/>
</dbReference>
<dbReference type="Pfam" id="PF03466">
    <property type="entry name" value="LysR_substrate"/>
    <property type="match status" value="1"/>
</dbReference>
<evidence type="ECO:0000313" key="6">
    <source>
        <dbReference type="Proteomes" id="UP001169719"/>
    </source>
</evidence>
<name>A0ABT7Y6H0_9VIBR</name>
<keyword evidence="2" id="KW-0805">Transcription regulation</keyword>
<comment type="caution">
    <text evidence="5">The sequence shown here is derived from an EMBL/GenBank/DDBJ whole genome shotgun (WGS) entry which is preliminary data.</text>
</comment>
<organism evidence="5 6">
    <name type="scientific">Vibrio agarivorans</name>
    <dbReference type="NCBI Taxonomy" id="153622"/>
    <lineage>
        <taxon>Bacteria</taxon>
        <taxon>Pseudomonadati</taxon>
        <taxon>Pseudomonadota</taxon>
        <taxon>Gammaproteobacteria</taxon>
        <taxon>Vibrionales</taxon>
        <taxon>Vibrionaceae</taxon>
        <taxon>Vibrio</taxon>
    </lineage>
</organism>
<evidence type="ECO:0000256" key="1">
    <source>
        <dbReference type="ARBA" id="ARBA00009437"/>
    </source>
</evidence>
<comment type="similarity">
    <text evidence="1">Belongs to the LysR transcriptional regulatory family.</text>
</comment>